<dbReference type="InterPro" id="IPR014729">
    <property type="entry name" value="Rossmann-like_a/b/a_fold"/>
</dbReference>
<dbReference type="InterPro" id="IPR036155">
    <property type="entry name" value="Crypto/Photolyase_N_sf"/>
</dbReference>
<evidence type="ECO:0000256" key="3">
    <source>
        <dbReference type="ARBA" id="ARBA00022827"/>
    </source>
</evidence>
<dbReference type="InterPro" id="IPR005101">
    <property type="entry name" value="Cryptochr/Photolyase_FAD-bd"/>
</dbReference>
<feature type="binding site" evidence="5">
    <location>
        <position position="342"/>
    </location>
    <ligand>
        <name>FAD</name>
        <dbReference type="ChEBI" id="CHEBI:57692"/>
    </ligand>
</feature>
<keyword evidence="2 5" id="KW-0285">Flavoprotein</keyword>
<dbReference type="GO" id="GO:0043153">
    <property type="term" value="P:entrainment of circadian clock by photoperiod"/>
    <property type="evidence" value="ECO:0007669"/>
    <property type="project" value="TreeGrafter"/>
</dbReference>
<keyword evidence="3 5" id="KW-0274">FAD</keyword>
<dbReference type="Gene3D" id="3.40.50.620">
    <property type="entry name" value="HUPs"/>
    <property type="match status" value="1"/>
</dbReference>
<dbReference type="GO" id="GO:0006139">
    <property type="term" value="P:nucleobase-containing compound metabolic process"/>
    <property type="evidence" value="ECO:0007669"/>
    <property type="project" value="UniProtKB-ARBA"/>
</dbReference>
<dbReference type="AlphaFoldDB" id="A0A8H4H246"/>
<evidence type="ECO:0000256" key="4">
    <source>
        <dbReference type="ARBA" id="ARBA00022991"/>
    </source>
</evidence>
<feature type="domain" description="Photolyase/cryptochrome alpha/beta" evidence="7">
    <location>
        <begin position="73"/>
        <end position="220"/>
    </location>
</feature>
<dbReference type="GO" id="GO:0006950">
    <property type="term" value="P:response to stress"/>
    <property type="evidence" value="ECO:0007669"/>
    <property type="project" value="UniProtKB-ARBA"/>
</dbReference>
<dbReference type="Gene3D" id="1.10.579.10">
    <property type="entry name" value="DNA Cyclobutane Dipyrimidine Photolyase, subunit A, domain 3"/>
    <property type="match status" value="2"/>
</dbReference>
<feature type="region of interest" description="Disordered" evidence="6">
    <location>
        <begin position="524"/>
        <end position="564"/>
    </location>
</feature>
<dbReference type="GO" id="GO:0005634">
    <property type="term" value="C:nucleus"/>
    <property type="evidence" value="ECO:0007669"/>
    <property type="project" value="TreeGrafter"/>
</dbReference>
<feature type="compositionally biased region" description="Polar residues" evidence="6">
    <location>
        <begin position="34"/>
        <end position="51"/>
    </location>
</feature>
<dbReference type="GO" id="GO:0071949">
    <property type="term" value="F:FAD binding"/>
    <property type="evidence" value="ECO:0007669"/>
    <property type="project" value="TreeGrafter"/>
</dbReference>
<dbReference type="Gene3D" id="1.25.40.80">
    <property type="match status" value="1"/>
</dbReference>
<feature type="region of interest" description="Disordered" evidence="6">
    <location>
        <begin position="1"/>
        <end position="51"/>
    </location>
</feature>
<evidence type="ECO:0000256" key="6">
    <source>
        <dbReference type="SAM" id="MobiDB-lite"/>
    </source>
</evidence>
<evidence type="ECO:0000259" key="7">
    <source>
        <dbReference type="PROSITE" id="PS51645"/>
    </source>
</evidence>
<evidence type="ECO:0000313" key="8">
    <source>
        <dbReference type="EMBL" id="KAF4233053.1"/>
    </source>
</evidence>
<dbReference type="InterPro" id="IPR036134">
    <property type="entry name" value="Crypto/Photolyase_FAD-like_sf"/>
</dbReference>
<dbReference type="Proteomes" id="UP000653565">
    <property type="component" value="Unassembled WGS sequence"/>
</dbReference>
<evidence type="ECO:0000256" key="2">
    <source>
        <dbReference type="ARBA" id="ARBA00022630"/>
    </source>
</evidence>
<dbReference type="PANTHER" id="PTHR11455:SF18">
    <property type="entry name" value="SI:CH1073-390K14.1"/>
    <property type="match status" value="1"/>
</dbReference>
<reference evidence="8" key="2">
    <citation type="submission" date="2020-04" db="EMBL/GenBank/DDBJ databases">
        <authorList>
            <person name="Santos R.A.C."/>
            <person name="Steenwyk J.L."/>
            <person name="Rivero-Menendez O."/>
            <person name="Mead M.E."/>
            <person name="Silva L.P."/>
            <person name="Bastos R.W."/>
            <person name="Alastruey-Izquierdo A."/>
            <person name="Goldman G.H."/>
            <person name="Rokas A."/>
        </authorList>
    </citation>
    <scope>NUCLEOTIDE SEQUENCE</scope>
    <source>
        <strain evidence="8">CNM-CM6805</strain>
    </source>
</reference>
<evidence type="ECO:0000256" key="1">
    <source>
        <dbReference type="ARBA" id="ARBA00005862"/>
    </source>
</evidence>
<keyword evidence="9" id="KW-1185">Reference proteome</keyword>
<dbReference type="PRINTS" id="PR00147">
    <property type="entry name" value="DNAPHOTLYASE"/>
</dbReference>
<dbReference type="PANTHER" id="PTHR11455">
    <property type="entry name" value="CRYPTOCHROME"/>
    <property type="match status" value="1"/>
</dbReference>
<name>A0A8H4H246_9EURO</name>
<dbReference type="GO" id="GO:0005737">
    <property type="term" value="C:cytoplasm"/>
    <property type="evidence" value="ECO:0007669"/>
    <property type="project" value="TreeGrafter"/>
</dbReference>
<evidence type="ECO:0000313" key="9">
    <source>
        <dbReference type="Proteomes" id="UP000653565"/>
    </source>
</evidence>
<dbReference type="GO" id="GO:0032922">
    <property type="term" value="P:circadian regulation of gene expression"/>
    <property type="evidence" value="ECO:0007669"/>
    <property type="project" value="TreeGrafter"/>
</dbReference>
<proteinExistence type="inferred from homology"/>
<dbReference type="SUPFAM" id="SSF52425">
    <property type="entry name" value="Cryptochrome/photolyase, N-terminal domain"/>
    <property type="match status" value="1"/>
</dbReference>
<feature type="binding site" evidence="5">
    <location>
        <begin position="442"/>
        <end position="444"/>
    </location>
    <ligand>
        <name>FAD</name>
        <dbReference type="ChEBI" id="CHEBI:57692"/>
    </ligand>
</feature>
<organism evidence="8 9">
    <name type="scientific">Aspergillus fumigatiaffinis</name>
    <dbReference type="NCBI Taxonomy" id="340414"/>
    <lineage>
        <taxon>Eukaryota</taxon>
        <taxon>Fungi</taxon>
        <taxon>Dikarya</taxon>
        <taxon>Ascomycota</taxon>
        <taxon>Pezizomycotina</taxon>
        <taxon>Eurotiomycetes</taxon>
        <taxon>Eurotiomycetidae</taxon>
        <taxon>Eurotiales</taxon>
        <taxon>Aspergillaceae</taxon>
        <taxon>Aspergillus</taxon>
        <taxon>Aspergillus subgen. Fumigati</taxon>
    </lineage>
</organism>
<comment type="cofactor">
    <cofactor evidence="5">
        <name>FAD</name>
        <dbReference type="ChEBI" id="CHEBI:57692"/>
    </cofactor>
    <text evidence="5">Binds 1 FAD per subunit.</text>
</comment>
<dbReference type="InterPro" id="IPR002081">
    <property type="entry name" value="Cryptochrome/DNA_photolyase_1"/>
</dbReference>
<gene>
    <name evidence="8" type="ORF">CNMCM6805_009538</name>
</gene>
<dbReference type="InterPro" id="IPR006050">
    <property type="entry name" value="DNA_photolyase_N"/>
</dbReference>
<dbReference type="InterPro" id="IPR018394">
    <property type="entry name" value="DNA_photolyase_1_CS_C"/>
</dbReference>
<dbReference type="GO" id="GO:0003677">
    <property type="term" value="F:DNA binding"/>
    <property type="evidence" value="ECO:0007669"/>
    <property type="project" value="TreeGrafter"/>
</dbReference>
<comment type="caution">
    <text evidence="8">The sequence shown here is derived from an EMBL/GenBank/DDBJ whole genome shotgun (WGS) entry which is preliminary data.</text>
</comment>
<dbReference type="PROSITE" id="PS00691">
    <property type="entry name" value="DNA_PHOTOLYASES_1_2"/>
    <property type="match status" value="1"/>
</dbReference>
<keyword evidence="4" id="KW-0157">Chromophore</keyword>
<dbReference type="GO" id="GO:0003904">
    <property type="term" value="F:deoxyribodipyrimidine photo-lyase activity"/>
    <property type="evidence" value="ECO:0007669"/>
    <property type="project" value="TreeGrafter"/>
</dbReference>
<feature type="binding site" evidence="5">
    <location>
        <position position="294"/>
    </location>
    <ligand>
        <name>FAD</name>
        <dbReference type="ChEBI" id="CHEBI:57692"/>
    </ligand>
</feature>
<comment type="similarity">
    <text evidence="1">Belongs to the DNA photolyase class-1 family.</text>
</comment>
<dbReference type="PROSITE" id="PS00394">
    <property type="entry name" value="DNA_PHOTOLYASES_1_1"/>
    <property type="match status" value="1"/>
</dbReference>
<evidence type="ECO:0000256" key="5">
    <source>
        <dbReference type="PIRSR" id="PIRSR602081-1"/>
    </source>
</evidence>
<dbReference type="PROSITE" id="PS51645">
    <property type="entry name" value="PHR_CRY_ALPHA_BETA"/>
    <property type="match status" value="1"/>
</dbReference>
<feature type="compositionally biased region" description="Basic and acidic residues" evidence="6">
    <location>
        <begin position="542"/>
        <end position="564"/>
    </location>
</feature>
<reference evidence="8" key="1">
    <citation type="journal article" date="2020" name="bioRxiv">
        <title>Genomic and phenotypic heterogeneity of clinical isolates of the human pathogens Aspergillus fumigatus, Aspergillus lentulus and Aspergillus fumigatiaffinis.</title>
        <authorList>
            <person name="dos Santos R.A.C."/>
            <person name="Steenwyk J.L."/>
            <person name="Rivero-Menendez O."/>
            <person name="Mead M.E."/>
            <person name="Silva L.P."/>
            <person name="Bastos R.W."/>
            <person name="Alastruey-Izquierdo A."/>
            <person name="Goldman G.H."/>
            <person name="Rokas A."/>
        </authorList>
    </citation>
    <scope>NUCLEOTIDE SEQUENCE</scope>
    <source>
        <strain evidence="8">CNM-CM6805</strain>
    </source>
</reference>
<feature type="binding site" evidence="5">
    <location>
        <begin position="306"/>
        <end position="310"/>
    </location>
    <ligand>
        <name>FAD</name>
        <dbReference type="ChEBI" id="CHEBI:57692"/>
    </ligand>
</feature>
<dbReference type="OrthoDB" id="435881at2759"/>
<sequence>MQEDRLQPQSYLHGGHRTMRSEPSIGSDQIDVASPNQPLMQRSRQQGIGSVKETQVTYNQTRKAGPVSSASQCATSEEFSIVLREFYPPDVSDERCHAYNDERLERPTETLQRAYEETADQRGPSELTVQCPARVDLILRTLHQLKGDLSELDIPLYMETQGIRRTYLPQRVVDLCQQWGANHLYANLEYVVDELRREARPVKLCVKNGIKLETAHDACVVPPGQVTSRQGPGSNLGDARKYFKGLFDSEVPATPENKKLSEKEKQQLSQLYPAGEYGALRRLEAFLEEKGRDYAEARNMVCGQTTSILSPYFASGWLSARTSIEHARRANKGSLHGDPLVWFTGSVRLEFTPFREVPHMSSMNKCFKPEFTNLEWEYDETKFAALCEGKTGSPVVDAAMRQVKHDKWMHNRTRMIIASFLSKDLLIDWRRGERYFMETLIDGDFATNHGGFGFGSGIEVDPQPYFRSFNPLRQSVRLDPDGEYLCLSSTPSTLRVEGVLLRHRYTQKWVPELREMKGAAIHEPRARGAGAIAEKNGYPRPMVDHPKSRDQTLHRSKRACENGR</sequence>
<dbReference type="Pfam" id="PF03441">
    <property type="entry name" value="FAD_binding_7"/>
    <property type="match status" value="2"/>
</dbReference>
<protein>
    <recommendedName>
        <fullName evidence="7">Photolyase/cryptochrome alpha/beta domain-containing protein</fullName>
    </recommendedName>
</protein>
<dbReference type="SUPFAM" id="SSF48173">
    <property type="entry name" value="Cryptochrome/photolyase FAD-binding domain"/>
    <property type="match status" value="1"/>
</dbReference>
<dbReference type="Pfam" id="PF00875">
    <property type="entry name" value="DNA_photolyase"/>
    <property type="match status" value="1"/>
</dbReference>
<dbReference type="EMBL" id="JAAAPX010000083">
    <property type="protein sequence ID" value="KAF4233053.1"/>
    <property type="molecule type" value="Genomic_DNA"/>
</dbReference>
<accession>A0A8H4H246</accession>